<feature type="transmembrane region" description="Helical" evidence="5">
    <location>
        <begin position="127"/>
        <end position="145"/>
    </location>
</feature>
<dbReference type="GO" id="GO:0012505">
    <property type="term" value="C:endomembrane system"/>
    <property type="evidence" value="ECO:0007669"/>
    <property type="project" value="UniProtKB-SubCell"/>
</dbReference>
<organism evidence="6 7">
    <name type="scientific">Spirosoma linguale (strain ATCC 33905 / DSM 74 / LMG 10896 / Claus 1)</name>
    <dbReference type="NCBI Taxonomy" id="504472"/>
    <lineage>
        <taxon>Bacteria</taxon>
        <taxon>Pseudomonadati</taxon>
        <taxon>Bacteroidota</taxon>
        <taxon>Cytophagia</taxon>
        <taxon>Cytophagales</taxon>
        <taxon>Cytophagaceae</taxon>
        <taxon>Spirosoma</taxon>
    </lineage>
</organism>
<evidence type="ECO:0000256" key="2">
    <source>
        <dbReference type="ARBA" id="ARBA00022692"/>
    </source>
</evidence>
<dbReference type="InterPro" id="IPR007318">
    <property type="entry name" value="Phopholipid_MeTrfase"/>
</dbReference>
<sequence length="191" mass="22145">MTAYILICLSWAIFGAFHSLTATHWFKHLSFRYISQPYYRLLYNGLSIFTFIPVIQTLRLAPAEPVYDWLGSVWIGGYLMAVGAFLALVALRKYDLAEFIGWPIDHPTAANGQLQQTGLFKYVRHPLYLGTLISLAGLIAFQPYWKNLLFSLAAFGYIRIGIFYEERKLVETFGWQYIHYRQRVPMLVPTF</sequence>
<dbReference type="Pfam" id="PF04191">
    <property type="entry name" value="PEMT"/>
    <property type="match status" value="1"/>
</dbReference>
<dbReference type="GO" id="GO:0008168">
    <property type="term" value="F:methyltransferase activity"/>
    <property type="evidence" value="ECO:0007669"/>
    <property type="project" value="UniProtKB-KW"/>
</dbReference>
<keyword evidence="4 5" id="KW-0472">Membrane</keyword>
<comment type="subcellular location">
    <subcellularLocation>
        <location evidence="1">Endomembrane system</location>
        <topology evidence="1">Multi-pass membrane protein</topology>
    </subcellularLocation>
</comment>
<feature type="transmembrane region" description="Helical" evidence="5">
    <location>
        <begin position="69"/>
        <end position="91"/>
    </location>
</feature>
<keyword evidence="6" id="KW-0489">Methyltransferase</keyword>
<feature type="transmembrane region" description="Helical" evidence="5">
    <location>
        <begin position="38"/>
        <end position="57"/>
    </location>
</feature>
<keyword evidence="7" id="KW-1185">Reference proteome</keyword>
<keyword evidence="2 5" id="KW-0812">Transmembrane</keyword>
<dbReference type="EMBL" id="CP001769">
    <property type="protein sequence ID" value="ADB37836.1"/>
    <property type="molecule type" value="Genomic_DNA"/>
</dbReference>
<dbReference type="KEGG" id="sli:Slin_1791"/>
<accession>D2QQY4</accession>
<gene>
    <name evidence="6" type="ordered locus">Slin_1791</name>
</gene>
<feature type="transmembrane region" description="Helical" evidence="5">
    <location>
        <begin position="6"/>
        <end position="26"/>
    </location>
</feature>
<evidence type="ECO:0000256" key="1">
    <source>
        <dbReference type="ARBA" id="ARBA00004127"/>
    </source>
</evidence>
<evidence type="ECO:0000256" key="4">
    <source>
        <dbReference type="ARBA" id="ARBA00023136"/>
    </source>
</evidence>
<evidence type="ECO:0000313" key="6">
    <source>
        <dbReference type="EMBL" id="ADB37836.1"/>
    </source>
</evidence>
<dbReference type="GO" id="GO:0032259">
    <property type="term" value="P:methylation"/>
    <property type="evidence" value="ECO:0007669"/>
    <property type="project" value="UniProtKB-KW"/>
</dbReference>
<keyword evidence="3 5" id="KW-1133">Transmembrane helix</keyword>
<evidence type="ECO:0000256" key="5">
    <source>
        <dbReference type="SAM" id="Phobius"/>
    </source>
</evidence>
<dbReference type="Gene3D" id="1.20.120.1630">
    <property type="match status" value="1"/>
</dbReference>
<name>D2QQY4_SPILD</name>
<dbReference type="HOGENOM" id="CLU_084189_1_0_10"/>
<proteinExistence type="predicted"/>
<reference evidence="6 7" key="1">
    <citation type="journal article" date="2010" name="Stand. Genomic Sci.">
        <title>Complete genome sequence of Spirosoma linguale type strain (1).</title>
        <authorList>
            <person name="Lail K."/>
            <person name="Sikorski J."/>
            <person name="Saunders E."/>
            <person name="Lapidus A."/>
            <person name="Glavina Del Rio T."/>
            <person name="Copeland A."/>
            <person name="Tice H."/>
            <person name="Cheng J.-F."/>
            <person name="Lucas S."/>
            <person name="Nolan M."/>
            <person name="Bruce D."/>
            <person name="Goodwin L."/>
            <person name="Pitluck S."/>
            <person name="Ivanova N."/>
            <person name="Mavromatis K."/>
            <person name="Ovchinnikova G."/>
            <person name="Pati A."/>
            <person name="Chen A."/>
            <person name="Palaniappan K."/>
            <person name="Land M."/>
            <person name="Hauser L."/>
            <person name="Chang Y.-J."/>
            <person name="Jeffries C.D."/>
            <person name="Chain P."/>
            <person name="Brettin T."/>
            <person name="Detter J.C."/>
            <person name="Schuetze A."/>
            <person name="Rohde M."/>
            <person name="Tindall B.J."/>
            <person name="Goeker M."/>
            <person name="Bristow J."/>
            <person name="Eisen J.A."/>
            <person name="Markowitz V."/>
            <person name="Hugenholtz P."/>
            <person name="Kyrpides N.C."/>
            <person name="Klenk H.-P."/>
            <person name="Chen F."/>
        </authorList>
    </citation>
    <scope>NUCLEOTIDE SEQUENCE [LARGE SCALE GENOMIC DNA]</scope>
    <source>
        <strain evidence="7">ATCC 33905 / DSM 74 / LMG 10896 / Claus 1</strain>
    </source>
</reference>
<dbReference type="Proteomes" id="UP000002028">
    <property type="component" value="Chromosome"/>
</dbReference>
<dbReference type="eggNOG" id="COG2020">
    <property type="taxonomic scope" value="Bacteria"/>
</dbReference>
<dbReference type="STRING" id="504472.Slin_1791"/>
<dbReference type="RefSeq" id="WP_012926386.1">
    <property type="nucleotide sequence ID" value="NC_013730.1"/>
</dbReference>
<dbReference type="AlphaFoldDB" id="D2QQY4"/>
<keyword evidence="6" id="KW-0808">Transferase</keyword>
<protein>
    <submittedName>
        <fullName evidence="6">Isoprenylcysteine carboxyl methyltransferase</fullName>
    </submittedName>
</protein>
<evidence type="ECO:0000256" key="3">
    <source>
        <dbReference type="ARBA" id="ARBA00022989"/>
    </source>
</evidence>
<evidence type="ECO:0000313" key="7">
    <source>
        <dbReference type="Proteomes" id="UP000002028"/>
    </source>
</evidence>